<evidence type="ECO:0000259" key="1">
    <source>
        <dbReference type="Pfam" id="PF03358"/>
    </source>
</evidence>
<dbReference type="Proteomes" id="UP001172708">
    <property type="component" value="Unassembled WGS sequence"/>
</dbReference>
<gene>
    <name evidence="2" type="ORF">QQX02_09840</name>
</gene>
<keyword evidence="2" id="KW-0560">Oxidoreductase</keyword>
<name>A0ABT8GIL6_9MICO</name>
<dbReference type="PANTHER" id="PTHR30543">
    <property type="entry name" value="CHROMATE REDUCTASE"/>
    <property type="match status" value="1"/>
</dbReference>
<dbReference type="InterPro" id="IPR029039">
    <property type="entry name" value="Flavoprotein-like_sf"/>
</dbReference>
<dbReference type="Gene3D" id="3.40.50.360">
    <property type="match status" value="1"/>
</dbReference>
<dbReference type="EC" id="1.-.-.-" evidence="2"/>
<dbReference type="InterPro" id="IPR005025">
    <property type="entry name" value="FMN_Rdtase-like_dom"/>
</dbReference>
<dbReference type="Pfam" id="PF03358">
    <property type="entry name" value="FMN_red"/>
    <property type="match status" value="1"/>
</dbReference>
<dbReference type="EMBL" id="JAUHQA010000001">
    <property type="protein sequence ID" value="MDN4481224.1"/>
    <property type="molecule type" value="Genomic_DNA"/>
</dbReference>
<dbReference type="RefSeq" id="WP_301142774.1">
    <property type="nucleotide sequence ID" value="NZ_JAUHQA010000001.1"/>
</dbReference>
<dbReference type="InterPro" id="IPR050712">
    <property type="entry name" value="NAD(P)H-dep_reductase"/>
</dbReference>
<dbReference type="GO" id="GO:0016491">
    <property type="term" value="F:oxidoreductase activity"/>
    <property type="evidence" value="ECO:0007669"/>
    <property type="project" value="UniProtKB-KW"/>
</dbReference>
<evidence type="ECO:0000313" key="3">
    <source>
        <dbReference type="Proteomes" id="UP001172708"/>
    </source>
</evidence>
<comment type="caution">
    <text evidence="2">The sequence shown here is derived from an EMBL/GenBank/DDBJ whole genome shotgun (WGS) entry which is preliminary data.</text>
</comment>
<organism evidence="2 3">
    <name type="scientific">Demequina muriae</name>
    <dbReference type="NCBI Taxonomy" id="3051664"/>
    <lineage>
        <taxon>Bacteria</taxon>
        <taxon>Bacillati</taxon>
        <taxon>Actinomycetota</taxon>
        <taxon>Actinomycetes</taxon>
        <taxon>Micrococcales</taxon>
        <taxon>Demequinaceae</taxon>
        <taxon>Demequina</taxon>
    </lineage>
</organism>
<feature type="domain" description="NADPH-dependent FMN reductase-like" evidence="1">
    <location>
        <begin position="2"/>
        <end position="145"/>
    </location>
</feature>
<evidence type="ECO:0000313" key="2">
    <source>
        <dbReference type="EMBL" id="MDN4481224.1"/>
    </source>
</evidence>
<dbReference type="SUPFAM" id="SSF52218">
    <property type="entry name" value="Flavoproteins"/>
    <property type="match status" value="1"/>
</dbReference>
<accession>A0ABT8GIL6</accession>
<proteinExistence type="predicted"/>
<keyword evidence="3" id="KW-1185">Reference proteome</keyword>
<sequence>MTRIGIIVGSVAESSINKKVATVLPTLADDQSVEFVHLDLTALPIYNYELDGNWPDVATEWKQSIEDVDGLIIVTPEYSRSIPGALKNALDWASRPWGQNSFTGKPVAIMGASIGTTGTAMAQQHLRNILAHFSAPTLGQPETFFHFNPAAFGHDGSLQDDAQAAVLGGFVNAAVDHVQSHARMNANV</sequence>
<dbReference type="PANTHER" id="PTHR30543:SF21">
    <property type="entry name" value="NAD(P)H-DEPENDENT FMN REDUCTASE LOT6"/>
    <property type="match status" value="1"/>
</dbReference>
<reference evidence="2" key="1">
    <citation type="submission" date="2023-06" db="EMBL/GenBank/DDBJ databases">
        <title>Egi l300058.</title>
        <authorList>
            <person name="Gao L."/>
            <person name="Fang B.-Z."/>
            <person name="Li W.-J."/>
        </authorList>
    </citation>
    <scope>NUCLEOTIDE SEQUENCE</scope>
    <source>
        <strain evidence="2">EGI L300058</strain>
    </source>
</reference>
<protein>
    <submittedName>
        <fullName evidence="2">NAD(P)H-dependent oxidoreductase</fullName>
        <ecNumber evidence="2">1.-.-.-</ecNumber>
    </submittedName>
</protein>